<accession>A0A439DK28</accession>
<dbReference type="AlphaFoldDB" id="A0A439DK28"/>
<proteinExistence type="predicted"/>
<evidence type="ECO:0000313" key="3">
    <source>
        <dbReference type="Proteomes" id="UP000286045"/>
    </source>
</evidence>
<feature type="compositionally biased region" description="Polar residues" evidence="1">
    <location>
        <begin position="1"/>
        <end position="14"/>
    </location>
</feature>
<feature type="region of interest" description="Disordered" evidence="1">
    <location>
        <begin position="1"/>
        <end position="65"/>
    </location>
</feature>
<dbReference type="Proteomes" id="UP000286045">
    <property type="component" value="Unassembled WGS sequence"/>
</dbReference>
<dbReference type="EMBL" id="RYZI01000004">
    <property type="protein sequence ID" value="RWA14733.1"/>
    <property type="molecule type" value="Genomic_DNA"/>
</dbReference>
<name>A0A439DK28_9PEZI</name>
<sequence length="381" mass="40536">MGSTRENQQGSGTSHGKRDEAPPPYNEASPLQDAAAIDPKNPYNGSRDAVESPRPTVESPFNFPPAYASGHTSGLAVEYSDLPEVVPTPEAGYEYSDLPEAFSPTPSNITSIPPPPVFLAIPQIAARATSPFAPAFNAAILLRRGISREAFISFLSTLSAFINAKVSERALTHALDVGRSLNSIPKKFSKDTVAHVKSVGRNVHKSAKKGDVIGAGFNVLGGVVAIPVVAALRVVNATLHQLPAAVGDGLSKKPLSPRERADAYLAVAQKDWFNSRGLKASLCNTAELLLLHAQFYGTSSGSSSENDVAVRNLVNLMHRVWERGPEGQLQALQSEYGFSPLEIVDGKSGKTQCLEVSPGTLWLVLTEAPSEAEELPGDESY</sequence>
<reference evidence="2 3" key="1">
    <citation type="submission" date="2018-12" db="EMBL/GenBank/DDBJ databases">
        <title>Draft genome sequence of Xylaria grammica IHI A82.</title>
        <authorList>
            <person name="Buettner E."/>
            <person name="Kellner H."/>
        </authorList>
    </citation>
    <scope>NUCLEOTIDE SEQUENCE [LARGE SCALE GENOMIC DNA]</scope>
    <source>
        <strain evidence="2 3">IHI A82</strain>
    </source>
</reference>
<keyword evidence="3" id="KW-1185">Reference proteome</keyword>
<protein>
    <submittedName>
        <fullName evidence="2">Uncharacterized protein</fullName>
    </submittedName>
</protein>
<evidence type="ECO:0000256" key="1">
    <source>
        <dbReference type="SAM" id="MobiDB-lite"/>
    </source>
</evidence>
<dbReference type="STRING" id="363999.A0A439DK28"/>
<evidence type="ECO:0000313" key="2">
    <source>
        <dbReference type="EMBL" id="RWA14733.1"/>
    </source>
</evidence>
<organism evidence="2 3">
    <name type="scientific">Xylaria grammica</name>
    <dbReference type="NCBI Taxonomy" id="363999"/>
    <lineage>
        <taxon>Eukaryota</taxon>
        <taxon>Fungi</taxon>
        <taxon>Dikarya</taxon>
        <taxon>Ascomycota</taxon>
        <taxon>Pezizomycotina</taxon>
        <taxon>Sordariomycetes</taxon>
        <taxon>Xylariomycetidae</taxon>
        <taxon>Xylariales</taxon>
        <taxon>Xylariaceae</taxon>
        <taxon>Xylaria</taxon>
    </lineage>
</organism>
<gene>
    <name evidence="2" type="ORF">EKO27_g347</name>
</gene>
<comment type="caution">
    <text evidence="2">The sequence shown here is derived from an EMBL/GenBank/DDBJ whole genome shotgun (WGS) entry which is preliminary data.</text>
</comment>